<dbReference type="SUPFAM" id="SSF161098">
    <property type="entry name" value="MetI-like"/>
    <property type="match status" value="1"/>
</dbReference>
<organism evidence="9">
    <name type="scientific">Longilinea arvoryzae</name>
    <dbReference type="NCBI Taxonomy" id="360412"/>
    <lineage>
        <taxon>Bacteria</taxon>
        <taxon>Bacillati</taxon>
        <taxon>Chloroflexota</taxon>
        <taxon>Anaerolineae</taxon>
        <taxon>Anaerolineales</taxon>
        <taxon>Anaerolineaceae</taxon>
        <taxon>Longilinea</taxon>
    </lineage>
</organism>
<evidence type="ECO:0000256" key="1">
    <source>
        <dbReference type="ARBA" id="ARBA00004651"/>
    </source>
</evidence>
<evidence type="ECO:0000256" key="6">
    <source>
        <dbReference type="ARBA" id="ARBA00023136"/>
    </source>
</evidence>
<evidence type="ECO:0000256" key="7">
    <source>
        <dbReference type="RuleBase" id="RU363032"/>
    </source>
</evidence>
<dbReference type="STRING" id="360412.LARV_03565"/>
<dbReference type="AlphaFoldDB" id="A0A0S7BJ29"/>
<dbReference type="PROSITE" id="PS50928">
    <property type="entry name" value="ABC_TM1"/>
    <property type="match status" value="1"/>
</dbReference>
<keyword evidence="3" id="KW-1003">Cell membrane</keyword>
<comment type="subcellular location">
    <subcellularLocation>
        <location evidence="1 7">Cell membrane</location>
        <topology evidence="1 7">Multi-pass membrane protein</topology>
    </subcellularLocation>
</comment>
<feature type="transmembrane region" description="Helical" evidence="7">
    <location>
        <begin position="84"/>
        <end position="103"/>
    </location>
</feature>
<keyword evidence="10" id="KW-1185">Reference proteome</keyword>
<accession>A0A0S7BJ29</accession>
<keyword evidence="6 7" id="KW-0472">Membrane</keyword>
<dbReference type="GO" id="GO:0005886">
    <property type="term" value="C:plasma membrane"/>
    <property type="evidence" value="ECO:0007669"/>
    <property type="project" value="UniProtKB-SubCell"/>
</dbReference>
<dbReference type="CDD" id="cd06261">
    <property type="entry name" value="TM_PBP2"/>
    <property type="match status" value="1"/>
</dbReference>
<dbReference type="PANTHER" id="PTHR43744:SF12">
    <property type="entry name" value="ABC TRANSPORTER PERMEASE PROTEIN MG189-RELATED"/>
    <property type="match status" value="1"/>
</dbReference>
<dbReference type="InterPro" id="IPR035906">
    <property type="entry name" value="MetI-like_sf"/>
</dbReference>
<evidence type="ECO:0000313" key="9">
    <source>
        <dbReference type="EMBL" id="GAP15773.1"/>
    </source>
</evidence>
<protein>
    <submittedName>
        <fullName evidence="9">Carbohydrate ABC transporter membrane protein 2, CUT1 family</fullName>
    </submittedName>
</protein>
<reference evidence="9" key="1">
    <citation type="submission" date="2015-07" db="EMBL/GenBank/DDBJ databases">
        <title>Draft Genome Sequences of Anaerolinea thermolimosa IMO-1, Bellilinea caldifistulae GOMI-1, Leptolinea tardivitalis YMTK-2, Levilinea saccharolytica KIBI-1,Longilinea arvoryzae KOME-1, Previously Described as Members of the Anaerolineaceae (Chloroflexi).</title>
        <authorList>
            <person name="Sekiguchi Y."/>
            <person name="Ohashi A."/>
            <person name="Matsuura N."/>
            <person name="Tourlousse M.D."/>
        </authorList>
    </citation>
    <scope>NUCLEOTIDE SEQUENCE [LARGE SCALE GENOMIC DNA]</scope>
    <source>
        <strain evidence="9">KOME-1</strain>
    </source>
</reference>
<feature type="transmembrane region" description="Helical" evidence="7">
    <location>
        <begin position="246"/>
        <end position="267"/>
    </location>
</feature>
<dbReference type="InterPro" id="IPR000515">
    <property type="entry name" value="MetI-like"/>
</dbReference>
<evidence type="ECO:0000256" key="5">
    <source>
        <dbReference type="ARBA" id="ARBA00022989"/>
    </source>
</evidence>
<dbReference type="RefSeq" id="WP_083522686.1">
    <property type="nucleotide sequence ID" value="NZ_DF967972.1"/>
</dbReference>
<feature type="transmembrane region" description="Helical" evidence="7">
    <location>
        <begin position="20"/>
        <end position="41"/>
    </location>
</feature>
<dbReference type="GO" id="GO:0055085">
    <property type="term" value="P:transmembrane transport"/>
    <property type="evidence" value="ECO:0007669"/>
    <property type="project" value="InterPro"/>
</dbReference>
<proteinExistence type="inferred from homology"/>
<evidence type="ECO:0000256" key="2">
    <source>
        <dbReference type="ARBA" id="ARBA00022448"/>
    </source>
</evidence>
<feature type="domain" description="ABC transmembrane type-1" evidence="8">
    <location>
        <begin position="80"/>
        <end position="267"/>
    </location>
</feature>
<comment type="similarity">
    <text evidence="7">Belongs to the binding-protein-dependent transport system permease family.</text>
</comment>
<name>A0A0S7BJ29_9CHLR</name>
<feature type="transmembrane region" description="Helical" evidence="7">
    <location>
        <begin position="115"/>
        <end position="135"/>
    </location>
</feature>
<dbReference type="PANTHER" id="PTHR43744">
    <property type="entry name" value="ABC TRANSPORTER PERMEASE PROTEIN MG189-RELATED-RELATED"/>
    <property type="match status" value="1"/>
</dbReference>
<dbReference type="Pfam" id="PF00528">
    <property type="entry name" value="BPD_transp_1"/>
    <property type="match status" value="1"/>
</dbReference>
<feature type="transmembrane region" description="Helical" evidence="7">
    <location>
        <begin position="147"/>
        <end position="167"/>
    </location>
</feature>
<dbReference type="OrthoDB" id="42677at2"/>
<keyword evidence="5 7" id="KW-1133">Transmembrane helix</keyword>
<evidence type="ECO:0000313" key="10">
    <source>
        <dbReference type="Proteomes" id="UP000055060"/>
    </source>
</evidence>
<gene>
    <name evidence="9" type="ORF">LARV_03565</name>
</gene>
<feature type="transmembrane region" description="Helical" evidence="7">
    <location>
        <begin position="188"/>
        <end position="213"/>
    </location>
</feature>
<evidence type="ECO:0000259" key="8">
    <source>
        <dbReference type="PROSITE" id="PS50928"/>
    </source>
</evidence>
<dbReference type="Gene3D" id="1.10.3720.10">
    <property type="entry name" value="MetI-like"/>
    <property type="match status" value="1"/>
</dbReference>
<keyword evidence="2 7" id="KW-0813">Transport</keyword>
<evidence type="ECO:0000256" key="3">
    <source>
        <dbReference type="ARBA" id="ARBA00022475"/>
    </source>
</evidence>
<dbReference type="Proteomes" id="UP000055060">
    <property type="component" value="Unassembled WGS sequence"/>
</dbReference>
<evidence type="ECO:0000256" key="4">
    <source>
        <dbReference type="ARBA" id="ARBA00022692"/>
    </source>
</evidence>
<dbReference type="EMBL" id="DF967972">
    <property type="protein sequence ID" value="GAP15773.1"/>
    <property type="molecule type" value="Genomic_DNA"/>
</dbReference>
<sequence>MSAITPSKSMSRKPVDWGLIGSYFFLFLLALAYLGPLLMLVNTSLKTMPSFMKDATNLATELHFKNFVDAWNKANFAKYLVNTILYTFSATAIYIAAAVFVAFPIARGYVKHANWLLTLFVIALFLPPALIPQFQLILNIGLYNNPIGYILLFLVNPMGIIILVNYIKTLPRELDEAAALEGCSYFRFVWAIVLPLIRPAIATVIVLHAIGIWNEIIAPTIYLTNKNYYPITRGLIVFQGVYGSNWPTLAAAVLMLTFPMLILFVFLQRYIISGLTAGAVKG</sequence>
<keyword evidence="4 7" id="KW-0812">Transmembrane</keyword>